<dbReference type="HAMAP" id="MF_00801">
    <property type="entry name" value="Endonuclease_5"/>
    <property type="match status" value="1"/>
</dbReference>
<feature type="binding site" evidence="7">
    <location>
        <position position="126"/>
    </location>
    <ligand>
        <name>Mg(2+)</name>
        <dbReference type="ChEBI" id="CHEBI:18420"/>
    </ligand>
</feature>
<evidence type="ECO:0000256" key="1">
    <source>
        <dbReference type="ARBA" id="ARBA00001835"/>
    </source>
</evidence>
<dbReference type="Gene3D" id="3.30.2170.10">
    <property type="entry name" value="archaeoglobus fulgidus dsm 4304 superfamily"/>
    <property type="match status" value="1"/>
</dbReference>
<evidence type="ECO:0000256" key="4">
    <source>
        <dbReference type="ARBA" id="ARBA00022722"/>
    </source>
</evidence>
<dbReference type="PANTHER" id="PTHR28511:SF1">
    <property type="entry name" value="ENDONUCLEASE V"/>
    <property type="match status" value="1"/>
</dbReference>
<sequence>MEQVLKEYSINSWCNFTKIGILDFNISRAKSLQERLSTFVRIEPLTLEAVEIIVGVDVGYRESIGVGVAVAYSVKRNREVCHTAVVGDVAVPYIPGLLAFREAPIMIAAIKELIHKCTDFDIVMVNGHGITHPRKFGIASHIGVALEKPSIGVARSILYGDIVIVENKKIIVVDGIKAGYIIETEWSGEIYVSVGHRITPDEALTVVKATWNKELPLPNPLYMADSLTKKYRKYIKR</sequence>
<evidence type="ECO:0000256" key="6">
    <source>
        <dbReference type="ARBA" id="ARBA00022801"/>
    </source>
</evidence>
<organism evidence="9">
    <name type="scientific">Ignisphaera aggregans</name>
    <dbReference type="NCBI Taxonomy" id="334771"/>
    <lineage>
        <taxon>Archaea</taxon>
        <taxon>Thermoproteota</taxon>
        <taxon>Thermoprotei</taxon>
        <taxon>Desulfurococcales</taxon>
        <taxon>Desulfurococcaceae</taxon>
        <taxon>Ignisphaera</taxon>
    </lineage>
</organism>
<proteinExistence type="inferred from homology"/>
<dbReference type="EC" id="3.1.21.7" evidence="7"/>
<keyword evidence="3 7" id="KW-0963">Cytoplasm</keyword>
<dbReference type="GO" id="GO:0016891">
    <property type="term" value="F:RNA endonuclease activity producing 5'-phosphomonoesters, hydrolytic mechanism"/>
    <property type="evidence" value="ECO:0007669"/>
    <property type="project" value="TreeGrafter"/>
</dbReference>
<dbReference type="EMBL" id="DTDH01000055">
    <property type="protein sequence ID" value="HGT98175.1"/>
    <property type="molecule type" value="Genomic_DNA"/>
</dbReference>
<feature type="site" description="Interaction with target DNA" evidence="7">
    <location>
        <position position="93"/>
    </location>
</feature>
<protein>
    <recommendedName>
        <fullName evidence="7">Endonuclease V</fullName>
        <ecNumber evidence="7">3.1.21.7</ecNumber>
    </recommendedName>
    <alternativeName>
        <fullName evidence="7">Deoxyinosine 3'endonuclease</fullName>
    </alternativeName>
    <alternativeName>
        <fullName evidence="7">Deoxyribonuclease V</fullName>
        <shortName evidence="7">DNase V</shortName>
    </alternativeName>
</protein>
<keyword evidence="7" id="KW-0234">DNA repair</keyword>
<name>A0A7J3MX97_9CREN</name>
<evidence type="ECO:0000313" key="9">
    <source>
        <dbReference type="EMBL" id="HGT98175.1"/>
    </source>
</evidence>
<dbReference type="EMBL" id="DTAU01000148">
    <property type="protein sequence ID" value="HFQ79604.1"/>
    <property type="molecule type" value="Genomic_DNA"/>
</dbReference>
<gene>
    <name evidence="7" type="primary">nfi</name>
    <name evidence="8" type="ORF">ENT99_07930</name>
    <name evidence="9" type="ORF">ENU64_01930</name>
</gene>
<dbReference type="GO" id="GO:0043737">
    <property type="term" value="F:deoxyribonuclease V activity"/>
    <property type="evidence" value="ECO:0007669"/>
    <property type="project" value="UniProtKB-UniRule"/>
</dbReference>
<reference evidence="9" key="1">
    <citation type="journal article" date="2020" name="mSystems">
        <title>Genome- and Community-Level Interaction Insights into Carbon Utilization and Element Cycling Functions of Hydrothermarchaeota in Hydrothermal Sediment.</title>
        <authorList>
            <person name="Zhou Z."/>
            <person name="Liu Y."/>
            <person name="Xu W."/>
            <person name="Pan J."/>
            <person name="Luo Z.H."/>
            <person name="Li M."/>
        </authorList>
    </citation>
    <scope>NUCLEOTIDE SEQUENCE [LARGE SCALE GENOMIC DNA]</scope>
    <source>
        <strain evidence="8">SpSt-629</strain>
        <strain evidence="9">SpSt-688</strain>
    </source>
</reference>
<comment type="function">
    <text evidence="7">DNA repair enzyme involved in the repair of deaminated bases. Selectively cleaves double-stranded DNA at the second phosphodiester bond 3' to a deoxyinosine leaving behind the intact lesion on the nicked DNA.</text>
</comment>
<comment type="caution">
    <text evidence="9">The sequence shown here is derived from an EMBL/GenBank/DDBJ whole genome shotgun (WGS) entry which is preliminary data.</text>
</comment>
<keyword evidence="6 7" id="KW-0378">Hydrolase</keyword>
<keyword evidence="7" id="KW-0479">Metal-binding</keyword>
<dbReference type="AlphaFoldDB" id="A0A7J3MX97"/>
<evidence type="ECO:0000256" key="3">
    <source>
        <dbReference type="ARBA" id="ARBA00022490"/>
    </source>
</evidence>
<dbReference type="GO" id="GO:0006281">
    <property type="term" value="P:DNA repair"/>
    <property type="evidence" value="ECO:0007669"/>
    <property type="project" value="UniProtKB-UniRule"/>
</dbReference>
<evidence type="ECO:0000256" key="7">
    <source>
        <dbReference type="HAMAP-Rule" id="MF_00801"/>
    </source>
</evidence>
<evidence type="ECO:0000313" key="8">
    <source>
        <dbReference type="EMBL" id="HFQ79604.1"/>
    </source>
</evidence>
<comment type="similarity">
    <text evidence="7">Belongs to the endonuclease V family.</text>
</comment>
<dbReference type="GO" id="GO:0003727">
    <property type="term" value="F:single-stranded RNA binding"/>
    <property type="evidence" value="ECO:0007669"/>
    <property type="project" value="TreeGrafter"/>
</dbReference>
<dbReference type="GO" id="GO:0005737">
    <property type="term" value="C:cytoplasm"/>
    <property type="evidence" value="ECO:0007669"/>
    <property type="project" value="UniProtKB-SubCell"/>
</dbReference>
<evidence type="ECO:0000256" key="5">
    <source>
        <dbReference type="ARBA" id="ARBA00022759"/>
    </source>
</evidence>
<dbReference type="CDD" id="cd06559">
    <property type="entry name" value="Endonuclease_V"/>
    <property type="match status" value="1"/>
</dbReference>
<comment type="subcellular location">
    <subcellularLocation>
        <location evidence="2 7">Cytoplasm</location>
    </subcellularLocation>
</comment>
<dbReference type="Pfam" id="PF04493">
    <property type="entry name" value="Endonuclease_5"/>
    <property type="match status" value="1"/>
</dbReference>
<feature type="binding site" evidence="7">
    <location>
        <position position="57"/>
    </location>
    <ligand>
        <name>Mg(2+)</name>
        <dbReference type="ChEBI" id="CHEBI:18420"/>
    </ligand>
</feature>
<comment type="catalytic activity">
    <reaction evidence="1 7">
        <text>Endonucleolytic cleavage at apurinic or apyrimidinic sites to products with a 5'-phosphate.</text>
        <dbReference type="EC" id="3.1.21.7"/>
    </reaction>
</comment>
<comment type="cofactor">
    <cofactor evidence="7">
        <name>Mg(2+)</name>
        <dbReference type="ChEBI" id="CHEBI:18420"/>
    </cofactor>
</comment>
<dbReference type="GO" id="GO:0000287">
    <property type="term" value="F:magnesium ion binding"/>
    <property type="evidence" value="ECO:0007669"/>
    <property type="project" value="UniProtKB-UniRule"/>
</dbReference>
<keyword evidence="7" id="KW-0227">DNA damage</keyword>
<evidence type="ECO:0000256" key="2">
    <source>
        <dbReference type="ARBA" id="ARBA00004496"/>
    </source>
</evidence>
<keyword evidence="5 7" id="KW-0255">Endonuclease</keyword>
<dbReference type="InterPro" id="IPR007581">
    <property type="entry name" value="Endonuclease-V"/>
</dbReference>
<keyword evidence="7" id="KW-0460">Magnesium</keyword>
<dbReference type="PANTHER" id="PTHR28511">
    <property type="entry name" value="ENDONUCLEASE V"/>
    <property type="match status" value="1"/>
</dbReference>
<accession>A0A7J3MX97</accession>
<keyword evidence="4 7" id="KW-0540">Nuclease</keyword>